<organism evidence="2 3">
    <name type="scientific">Acinetobacter towneri</name>
    <dbReference type="NCBI Taxonomy" id="202956"/>
    <lineage>
        <taxon>Bacteria</taxon>
        <taxon>Pseudomonadati</taxon>
        <taxon>Pseudomonadota</taxon>
        <taxon>Gammaproteobacteria</taxon>
        <taxon>Moraxellales</taxon>
        <taxon>Moraxellaceae</taxon>
        <taxon>Acinetobacter</taxon>
    </lineage>
</organism>
<feature type="transmembrane region" description="Helical" evidence="1">
    <location>
        <begin position="21"/>
        <end position="39"/>
    </location>
</feature>
<name>A0AB35M347_9GAMM</name>
<feature type="non-terminal residue" evidence="2">
    <location>
        <position position="1"/>
    </location>
</feature>
<evidence type="ECO:0000313" key="3">
    <source>
        <dbReference type="Proteomes" id="UP001174419"/>
    </source>
</evidence>
<evidence type="ECO:0000256" key="1">
    <source>
        <dbReference type="SAM" id="Phobius"/>
    </source>
</evidence>
<feature type="transmembrane region" description="Helical" evidence="1">
    <location>
        <begin position="51"/>
        <end position="72"/>
    </location>
</feature>
<sequence>LGMQPIGEHTPKPWLRRLTGFAFGVMLISGISLLVYYGLGWLKPVLGEYMLLGSAIILLVPYLGLLKIAASNPPLPADASDKPIDVLPKTKEVLLSGLHFILPVVVLVWCLMVERLSPGLSAFWGSVMLMLILIPQRPLLNWMRKDHSFNHGSFTDGLIDLREGLISGARNMIGIG</sequence>
<evidence type="ECO:0000313" key="2">
    <source>
        <dbReference type="EMBL" id="MDM1720212.1"/>
    </source>
</evidence>
<accession>A0AB35M347</accession>
<protein>
    <submittedName>
        <fullName evidence="2">C4-dicarboxylate ABC transporter</fullName>
    </submittedName>
</protein>
<keyword evidence="1" id="KW-0472">Membrane</keyword>
<keyword evidence="1" id="KW-1133">Transmembrane helix</keyword>
<dbReference type="EMBL" id="JACANG010000128">
    <property type="protein sequence ID" value="MDM1720212.1"/>
    <property type="molecule type" value="Genomic_DNA"/>
</dbReference>
<dbReference type="Proteomes" id="UP001174419">
    <property type="component" value="Unassembled WGS sequence"/>
</dbReference>
<comment type="caution">
    <text evidence="2">The sequence shown here is derived from an EMBL/GenBank/DDBJ whole genome shotgun (WGS) entry which is preliminary data.</text>
</comment>
<proteinExistence type="predicted"/>
<dbReference type="AlphaFoldDB" id="A0AB35M347"/>
<feature type="transmembrane region" description="Helical" evidence="1">
    <location>
        <begin position="93"/>
        <end position="112"/>
    </location>
</feature>
<feature type="non-terminal residue" evidence="2">
    <location>
        <position position="176"/>
    </location>
</feature>
<feature type="transmembrane region" description="Helical" evidence="1">
    <location>
        <begin position="118"/>
        <end position="135"/>
    </location>
</feature>
<reference evidence="2" key="2">
    <citation type="journal article" date="2022" name="Sci. Total Environ.">
        <title>Prevalence, transmission, and molecular epidemiology of tet(X)-positive bacteria among humans, animals, and environmental niches in China: An epidemiological, and genomic-based study.</title>
        <authorList>
            <person name="Dong N."/>
            <person name="Zeng Y."/>
            <person name="Cai C."/>
            <person name="Sun C."/>
            <person name="Lu J."/>
            <person name="Liu C."/>
            <person name="Zhou H."/>
            <person name="Sun Q."/>
            <person name="Shu L."/>
            <person name="Wang H."/>
            <person name="Wang Y."/>
            <person name="Wang S."/>
            <person name="Wu C."/>
            <person name="Chan E.W."/>
            <person name="Chen G."/>
            <person name="Shen Z."/>
            <person name="Chen S."/>
            <person name="Zhang R."/>
        </authorList>
    </citation>
    <scope>NUCLEOTIDE SEQUENCE</scope>
    <source>
        <strain evidence="2">DF49-4</strain>
    </source>
</reference>
<keyword evidence="1" id="KW-0812">Transmembrane</keyword>
<gene>
    <name evidence="2" type="ORF">HX110_14170</name>
</gene>
<reference evidence="2" key="1">
    <citation type="submission" date="2020-06" db="EMBL/GenBank/DDBJ databases">
        <authorList>
            <person name="Dong N."/>
        </authorList>
    </citation>
    <scope>NUCLEOTIDE SEQUENCE</scope>
    <source>
        <strain evidence="2">DF49-4</strain>
    </source>
</reference>